<comment type="caution">
    <text evidence="2">The sequence shown here is derived from an EMBL/GenBank/DDBJ whole genome shotgun (WGS) entry which is preliminary data.</text>
</comment>
<dbReference type="Proteomes" id="UP000288805">
    <property type="component" value="Unassembled WGS sequence"/>
</dbReference>
<feature type="region of interest" description="Disordered" evidence="1">
    <location>
        <begin position="164"/>
        <end position="215"/>
    </location>
</feature>
<evidence type="ECO:0000313" key="2">
    <source>
        <dbReference type="EMBL" id="RVW56168.1"/>
    </source>
</evidence>
<dbReference type="AlphaFoldDB" id="A0A438F827"/>
<sequence length="215" mass="24543">MGDARKRYPSLPSNYISIIQLKERWMREQEQQQKKEQEQKGDLHKPREEKEGIQNTTASRFTAPPQFCPKRNKYHWVVKVSSQKPEGSEVQKGHREIKVSAQKQELKIKEDLRRVEAWKKPRAEEELAGGTVQQVSRNGNDEKFRGRVNQMAGMYQRMEKLSMKPEKVGGSASTDVSGHRWNPAFSRSFSRQKATGAGLVWVRKGDSSGGSGSQS</sequence>
<gene>
    <name evidence="2" type="ORF">CK203_080789</name>
</gene>
<reference evidence="2 3" key="1">
    <citation type="journal article" date="2018" name="PLoS Genet.">
        <title>Population sequencing reveals clonal diversity and ancestral inbreeding in the grapevine cultivar Chardonnay.</title>
        <authorList>
            <person name="Roach M.J."/>
            <person name="Johnson D.L."/>
            <person name="Bohlmann J."/>
            <person name="van Vuuren H.J."/>
            <person name="Jones S.J."/>
            <person name="Pretorius I.S."/>
            <person name="Schmidt S.A."/>
            <person name="Borneman A.R."/>
        </authorList>
    </citation>
    <scope>NUCLEOTIDE SEQUENCE [LARGE SCALE GENOMIC DNA]</scope>
    <source>
        <strain evidence="3">cv. Chardonnay</strain>
        <tissue evidence="2">Leaf</tissue>
    </source>
</reference>
<name>A0A438F827_VITVI</name>
<feature type="compositionally biased region" description="Basic and acidic residues" evidence="1">
    <location>
        <begin position="26"/>
        <end position="52"/>
    </location>
</feature>
<proteinExistence type="predicted"/>
<evidence type="ECO:0000313" key="3">
    <source>
        <dbReference type="Proteomes" id="UP000288805"/>
    </source>
</evidence>
<dbReference type="EMBL" id="QGNW01001094">
    <property type="protein sequence ID" value="RVW56168.1"/>
    <property type="molecule type" value="Genomic_DNA"/>
</dbReference>
<feature type="region of interest" description="Disordered" evidence="1">
    <location>
        <begin position="26"/>
        <end position="66"/>
    </location>
</feature>
<evidence type="ECO:0000256" key="1">
    <source>
        <dbReference type="SAM" id="MobiDB-lite"/>
    </source>
</evidence>
<accession>A0A438F827</accession>
<organism evidence="2 3">
    <name type="scientific">Vitis vinifera</name>
    <name type="common">Grape</name>
    <dbReference type="NCBI Taxonomy" id="29760"/>
    <lineage>
        <taxon>Eukaryota</taxon>
        <taxon>Viridiplantae</taxon>
        <taxon>Streptophyta</taxon>
        <taxon>Embryophyta</taxon>
        <taxon>Tracheophyta</taxon>
        <taxon>Spermatophyta</taxon>
        <taxon>Magnoliopsida</taxon>
        <taxon>eudicotyledons</taxon>
        <taxon>Gunneridae</taxon>
        <taxon>Pentapetalae</taxon>
        <taxon>rosids</taxon>
        <taxon>Vitales</taxon>
        <taxon>Vitaceae</taxon>
        <taxon>Viteae</taxon>
        <taxon>Vitis</taxon>
    </lineage>
</organism>
<protein>
    <submittedName>
        <fullName evidence="2">Uncharacterized protein</fullName>
    </submittedName>
</protein>